<dbReference type="OrthoDB" id="18703at2759"/>
<keyword evidence="6" id="KW-1185">Reference proteome</keyword>
<evidence type="ECO:0000256" key="3">
    <source>
        <dbReference type="ARBA" id="ARBA00023242"/>
    </source>
</evidence>
<dbReference type="Pfam" id="PF15341">
    <property type="entry name" value="SLX9"/>
    <property type="match status" value="1"/>
</dbReference>
<evidence type="ECO:0000256" key="2">
    <source>
        <dbReference type="ARBA" id="ARBA00011022"/>
    </source>
</evidence>
<evidence type="ECO:0000313" key="5">
    <source>
        <dbReference type="EMBL" id="RZB39361.1"/>
    </source>
</evidence>
<proteinExistence type="inferred from homology"/>
<feature type="region of interest" description="Disordered" evidence="4">
    <location>
        <begin position="147"/>
        <end position="166"/>
    </location>
</feature>
<name>A0A482V810_ASBVE</name>
<evidence type="ECO:0000256" key="4">
    <source>
        <dbReference type="SAM" id="MobiDB-lite"/>
    </source>
</evidence>
<accession>A0A482V810</accession>
<dbReference type="InterPro" id="IPR028160">
    <property type="entry name" value="Slx9-like"/>
</dbReference>
<organism evidence="5 6">
    <name type="scientific">Asbolus verrucosus</name>
    <name type="common">Desert ironclad beetle</name>
    <dbReference type="NCBI Taxonomy" id="1661398"/>
    <lineage>
        <taxon>Eukaryota</taxon>
        <taxon>Metazoa</taxon>
        <taxon>Ecdysozoa</taxon>
        <taxon>Arthropoda</taxon>
        <taxon>Hexapoda</taxon>
        <taxon>Insecta</taxon>
        <taxon>Pterygota</taxon>
        <taxon>Neoptera</taxon>
        <taxon>Endopterygota</taxon>
        <taxon>Coleoptera</taxon>
        <taxon>Polyphaga</taxon>
        <taxon>Cucujiformia</taxon>
        <taxon>Tenebrionidae</taxon>
        <taxon>Pimeliinae</taxon>
        <taxon>Asbolus</taxon>
    </lineage>
</organism>
<evidence type="ECO:0000313" key="6">
    <source>
        <dbReference type="Proteomes" id="UP000292052"/>
    </source>
</evidence>
<comment type="subcellular location">
    <subcellularLocation>
        <location evidence="1">Nucleus</location>
        <location evidence="1">Nucleolus</location>
    </subcellularLocation>
</comment>
<comment type="similarity">
    <text evidence="2">Belongs to the SLX9 family.</text>
</comment>
<reference evidence="5 6" key="1">
    <citation type="submission" date="2017-03" db="EMBL/GenBank/DDBJ databases">
        <title>Genome of the blue death feigning beetle - Asbolus verrucosus.</title>
        <authorList>
            <person name="Rider S.D."/>
        </authorList>
    </citation>
    <scope>NUCLEOTIDE SEQUENCE [LARGE SCALE GENOMIC DNA]</scope>
    <source>
        <strain evidence="5">Butters</strain>
        <tissue evidence="5">Head and leg muscle</tissue>
    </source>
</reference>
<dbReference type="GO" id="GO:0000462">
    <property type="term" value="P:maturation of SSU-rRNA from tricistronic rRNA transcript (SSU-rRNA, 5.8S rRNA, LSU-rRNA)"/>
    <property type="evidence" value="ECO:0007669"/>
    <property type="project" value="InterPro"/>
</dbReference>
<dbReference type="PANTHER" id="PTHR31109:SF2">
    <property type="entry name" value="RIBOSOME BIOGENESIS PROTEIN SLX9 HOMOLOG"/>
    <property type="match status" value="1"/>
</dbReference>
<dbReference type="Proteomes" id="UP000292052">
    <property type="component" value="Unassembled WGS sequence"/>
</dbReference>
<gene>
    <name evidence="5" type="ORF">BDFB_001990</name>
</gene>
<dbReference type="AlphaFoldDB" id="A0A482V810"/>
<dbReference type="STRING" id="1661398.A0A482V810"/>
<dbReference type="EMBL" id="QDEB01129005">
    <property type="protein sequence ID" value="RZB39361.1"/>
    <property type="molecule type" value="Genomic_DNA"/>
</dbReference>
<dbReference type="GO" id="GO:0030688">
    <property type="term" value="C:preribosome, small subunit precursor"/>
    <property type="evidence" value="ECO:0007669"/>
    <property type="project" value="InterPro"/>
</dbReference>
<evidence type="ECO:0000256" key="1">
    <source>
        <dbReference type="ARBA" id="ARBA00004604"/>
    </source>
</evidence>
<dbReference type="GO" id="GO:0030686">
    <property type="term" value="C:90S preribosome"/>
    <property type="evidence" value="ECO:0007669"/>
    <property type="project" value="InterPro"/>
</dbReference>
<keyword evidence="3" id="KW-0539">Nucleus</keyword>
<comment type="caution">
    <text evidence="5">The sequence shown here is derived from an EMBL/GenBank/DDBJ whole genome shotgun (WGS) entry which is preliminary data.</text>
</comment>
<dbReference type="PANTHER" id="PTHR31109">
    <property type="entry name" value="PROTEIN FAM207A"/>
    <property type="match status" value="1"/>
</dbReference>
<sequence>MGKQRRQRKKFHLDAKTARPNVLSSENSVTEAHIIHHPLMESEGNIFEGLHIDIDSLNKKLAEDTQSVKSFKSVKSELGKSISKKDKLKMRREMFLKKFEIMNQMKQEKKLLSKRKNTPVVGDMNPLHDALPSLESLLKTRSNIPYKQNSQPKKLRGIEKASKQKKNQLQGIKMFQQIFRNKQFQKDPHVAISQHVKAVLEHEKSS</sequence>
<dbReference type="GO" id="GO:0005730">
    <property type="term" value="C:nucleolus"/>
    <property type="evidence" value="ECO:0007669"/>
    <property type="project" value="UniProtKB-SubCell"/>
</dbReference>
<protein>
    <submittedName>
        <fullName evidence="5">SLX9 domain containing protein</fullName>
    </submittedName>
</protein>